<feature type="compositionally biased region" description="Basic and acidic residues" evidence="1">
    <location>
        <begin position="124"/>
        <end position="135"/>
    </location>
</feature>
<dbReference type="PANTHER" id="PTHR33098:SF57">
    <property type="entry name" value="DUF4408 DOMAIN PROTEIN"/>
    <property type="match status" value="1"/>
</dbReference>
<keyword evidence="2" id="KW-0812">Transmembrane</keyword>
<feature type="domain" description="DUF4408" evidence="3">
    <location>
        <begin position="3"/>
        <end position="34"/>
    </location>
</feature>
<evidence type="ECO:0000259" key="3">
    <source>
        <dbReference type="Pfam" id="PF14364"/>
    </source>
</evidence>
<evidence type="ECO:0000313" key="5">
    <source>
        <dbReference type="RefSeq" id="XP_035539188.1"/>
    </source>
</evidence>
<proteinExistence type="predicted"/>
<feature type="compositionally biased region" description="Basic and acidic residues" evidence="1">
    <location>
        <begin position="73"/>
        <end position="85"/>
    </location>
</feature>
<sequence>MNSMCAFITSWFTPGSLFLLLNLIIATIVLSSRFGSQRRQEQQQFNQVPSFLGQLKSINFSLHKFDQPNADPVTDHFDLQPRGPEHVNTSCPVSDCPPPQIARSPSMLERLKSINLSSLYRSDSSARESEVRHPTDLNSNADHLVKRSKSDKGLGAPERPLEKIKKSASEKSPVGSSEEKETTSLEEDEEVDMKADDFISKFKQQLRLQRLDSLLRYRDLLKRN</sequence>
<gene>
    <name evidence="5" type="primary">LOC118343944</name>
</gene>
<dbReference type="InterPro" id="IPR008480">
    <property type="entry name" value="DUF761_pln"/>
</dbReference>
<keyword evidence="4" id="KW-1185">Reference proteome</keyword>
<evidence type="ECO:0000313" key="4">
    <source>
        <dbReference type="Proteomes" id="UP000235220"/>
    </source>
</evidence>
<dbReference type="AlphaFoldDB" id="A0A6P9E4M1"/>
<feature type="compositionally biased region" description="Basic and acidic residues" evidence="1">
    <location>
        <begin position="159"/>
        <end position="169"/>
    </location>
</feature>
<evidence type="ECO:0000256" key="2">
    <source>
        <dbReference type="SAM" id="Phobius"/>
    </source>
</evidence>
<feature type="region of interest" description="Disordered" evidence="1">
    <location>
        <begin position="122"/>
        <end position="191"/>
    </location>
</feature>
<dbReference type="GeneID" id="118343944"/>
<name>A0A6P9E4M1_JUGRE</name>
<dbReference type="Proteomes" id="UP000235220">
    <property type="component" value="Chromosome 1"/>
</dbReference>
<accession>A0A6P9E4M1</accession>
<dbReference type="Pfam" id="PF05553">
    <property type="entry name" value="DUF761"/>
    <property type="match status" value="1"/>
</dbReference>
<protein>
    <submittedName>
        <fullName evidence="5">Pathogen-associated molecular patterns-induced protein A70-like</fullName>
    </submittedName>
</protein>
<reference evidence="5" key="1">
    <citation type="submission" date="2025-08" db="UniProtKB">
        <authorList>
            <consortium name="RefSeq"/>
        </authorList>
    </citation>
    <scope>IDENTIFICATION</scope>
    <source>
        <tissue evidence="5">Leaves</tissue>
    </source>
</reference>
<feature type="transmembrane region" description="Helical" evidence="2">
    <location>
        <begin position="6"/>
        <end position="30"/>
    </location>
</feature>
<dbReference type="OrthoDB" id="1685070at2759"/>
<evidence type="ECO:0000256" key="1">
    <source>
        <dbReference type="SAM" id="MobiDB-lite"/>
    </source>
</evidence>
<dbReference type="RefSeq" id="XP_035539188.1">
    <property type="nucleotide sequence ID" value="XM_035683295.1"/>
</dbReference>
<dbReference type="Pfam" id="PF14364">
    <property type="entry name" value="DUF4408"/>
    <property type="match status" value="1"/>
</dbReference>
<dbReference type="KEGG" id="jre:118343944"/>
<organism evidence="4 5">
    <name type="scientific">Juglans regia</name>
    <name type="common">English walnut</name>
    <dbReference type="NCBI Taxonomy" id="51240"/>
    <lineage>
        <taxon>Eukaryota</taxon>
        <taxon>Viridiplantae</taxon>
        <taxon>Streptophyta</taxon>
        <taxon>Embryophyta</taxon>
        <taxon>Tracheophyta</taxon>
        <taxon>Spermatophyta</taxon>
        <taxon>Magnoliopsida</taxon>
        <taxon>eudicotyledons</taxon>
        <taxon>Gunneridae</taxon>
        <taxon>Pentapetalae</taxon>
        <taxon>rosids</taxon>
        <taxon>fabids</taxon>
        <taxon>Fagales</taxon>
        <taxon>Juglandaceae</taxon>
        <taxon>Juglans</taxon>
    </lineage>
</organism>
<feature type="region of interest" description="Disordered" evidence="1">
    <location>
        <begin position="71"/>
        <end position="103"/>
    </location>
</feature>
<feature type="compositionally biased region" description="Basic and acidic residues" evidence="1">
    <location>
        <begin position="143"/>
        <end position="152"/>
    </location>
</feature>
<dbReference type="InParanoid" id="A0A6P9E4M1"/>
<keyword evidence="2" id="KW-1133">Transmembrane helix</keyword>
<dbReference type="FunCoup" id="A0A6P9E4M1">
    <property type="interactions" value="72"/>
</dbReference>
<keyword evidence="2" id="KW-0472">Membrane</keyword>
<dbReference type="PANTHER" id="PTHR33098">
    <property type="entry name" value="COTTON FIBER (DUF761)"/>
    <property type="match status" value="1"/>
</dbReference>
<dbReference type="InterPro" id="IPR025520">
    <property type="entry name" value="DUF4408"/>
</dbReference>